<protein>
    <submittedName>
        <fullName evidence="9">Peptide ABC transporter permease</fullName>
    </submittedName>
</protein>
<feature type="transmembrane region" description="Helical" evidence="7">
    <location>
        <begin position="224"/>
        <end position="254"/>
    </location>
</feature>
<keyword evidence="5 7" id="KW-1133">Transmembrane helix</keyword>
<reference evidence="9 10" key="1">
    <citation type="submission" date="2016-05" db="EMBL/GenBank/DDBJ databases">
        <authorList>
            <person name="Lavstsen T."/>
            <person name="Jespersen J.S."/>
        </authorList>
    </citation>
    <scope>NUCLEOTIDE SEQUENCE [LARGE SCALE GENOMIC DNA]</scope>
    <source>
        <strain evidence="9 10">YLB-01</strain>
    </source>
</reference>
<proteinExistence type="inferred from homology"/>
<keyword evidence="3" id="KW-1003">Cell membrane</keyword>
<dbReference type="Gene3D" id="1.10.3720.10">
    <property type="entry name" value="MetI-like"/>
    <property type="match status" value="1"/>
</dbReference>
<keyword evidence="2 7" id="KW-0813">Transport</keyword>
<comment type="caution">
    <text evidence="9">The sequence shown here is derived from an EMBL/GenBank/DDBJ whole genome shotgun (WGS) entry which is preliminary data.</text>
</comment>
<feature type="transmembrane region" description="Helical" evidence="7">
    <location>
        <begin position="6"/>
        <end position="25"/>
    </location>
</feature>
<keyword evidence="10" id="KW-1185">Reference proteome</keyword>
<feature type="transmembrane region" description="Helical" evidence="7">
    <location>
        <begin position="144"/>
        <end position="163"/>
    </location>
</feature>
<dbReference type="EMBL" id="LXMD01000002">
    <property type="protein sequence ID" value="OCG76439.1"/>
    <property type="molecule type" value="Genomic_DNA"/>
</dbReference>
<dbReference type="RefSeq" id="WP_067028176.1">
    <property type="nucleotide sequence ID" value="NZ_JRNY01000011.1"/>
</dbReference>
<evidence type="ECO:0000256" key="7">
    <source>
        <dbReference type="RuleBase" id="RU363032"/>
    </source>
</evidence>
<evidence type="ECO:0000256" key="1">
    <source>
        <dbReference type="ARBA" id="ARBA00004651"/>
    </source>
</evidence>
<dbReference type="Proteomes" id="UP000093355">
    <property type="component" value="Unassembled WGS sequence"/>
</dbReference>
<organism evidence="9 10">
    <name type="scientific">Microbacterium sediminis</name>
    <dbReference type="NCBI Taxonomy" id="904291"/>
    <lineage>
        <taxon>Bacteria</taxon>
        <taxon>Bacillati</taxon>
        <taxon>Actinomycetota</taxon>
        <taxon>Actinomycetes</taxon>
        <taxon>Micrococcales</taxon>
        <taxon>Microbacteriaceae</taxon>
        <taxon>Microbacterium</taxon>
    </lineage>
</organism>
<name>A0A1B9NIK2_9MICO</name>
<evidence type="ECO:0000259" key="8">
    <source>
        <dbReference type="PROSITE" id="PS50928"/>
    </source>
</evidence>
<dbReference type="PANTHER" id="PTHR43163:SF6">
    <property type="entry name" value="DIPEPTIDE TRANSPORT SYSTEM PERMEASE PROTEIN DPPB-RELATED"/>
    <property type="match status" value="1"/>
</dbReference>
<dbReference type="PROSITE" id="PS50928">
    <property type="entry name" value="ABC_TM1"/>
    <property type="match status" value="1"/>
</dbReference>
<sequence>MPYVLLSRIGAAIPTVLGVMVIIFVTRRLLPGDPIAVILGGADATPETIANLRQQFGLDKPLLEQFWIFFTDALTLNFGTSYATRQPVSATIAQQLPHTLQLALAAAAVSAVVGILLGVLAAIRRGGPADALIRVLSLINTSMPSFWLGLILIMVFAFGLGWFPATGSGTPAQLVLPAITLGLSAAGTVTRVVRNSVIEVLGENYVTALYAKGLRRRVVVGTHVLRNAVIPTVTVVGLQLGALLAGAVIVETVFSRQGIGQSLVQAINGQDYPMVQGIVLVIACLYVIINLVVDISYAYIDPRVRAVVGKA</sequence>
<dbReference type="InterPro" id="IPR035906">
    <property type="entry name" value="MetI-like_sf"/>
</dbReference>
<accession>A0A1B9NIK2</accession>
<evidence type="ECO:0000313" key="10">
    <source>
        <dbReference type="Proteomes" id="UP000093355"/>
    </source>
</evidence>
<dbReference type="STRING" id="904291.A7J15_11660"/>
<dbReference type="InterPro" id="IPR000515">
    <property type="entry name" value="MetI-like"/>
</dbReference>
<dbReference type="GO" id="GO:0005886">
    <property type="term" value="C:plasma membrane"/>
    <property type="evidence" value="ECO:0007669"/>
    <property type="project" value="UniProtKB-SubCell"/>
</dbReference>
<evidence type="ECO:0000256" key="5">
    <source>
        <dbReference type="ARBA" id="ARBA00022989"/>
    </source>
</evidence>
<dbReference type="SUPFAM" id="SSF161098">
    <property type="entry name" value="MetI-like"/>
    <property type="match status" value="1"/>
</dbReference>
<evidence type="ECO:0000256" key="2">
    <source>
        <dbReference type="ARBA" id="ARBA00022448"/>
    </source>
</evidence>
<feature type="domain" description="ABC transmembrane type-1" evidence="8">
    <location>
        <begin position="96"/>
        <end position="297"/>
    </location>
</feature>
<dbReference type="InterPro" id="IPR045621">
    <property type="entry name" value="BPD_transp_1_N"/>
</dbReference>
<evidence type="ECO:0000313" key="9">
    <source>
        <dbReference type="EMBL" id="OCG76439.1"/>
    </source>
</evidence>
<dbReference type="AlphaFoldDB" id="A0A1B9NIK2"/>
<keyword evidence="6 7" id="KW-0472">Membrane</keyword>
<feature type="transmembrane region" description="Helical" evidence="7">
    <location>
        <begin position="274"/>
        <end position="300"/>
    </location>
</feature>
<dbReference type="GO" id="GO:0055085">
    <property type="term" value="P:transmembrane transport"/>
    <property type="evidence" value="ECO:0007669"/>
    <property type="project" value="InterPro"/>
</dbReference>
<dbReference type="PANTHER" id="PTHR43163">
    <property type="entry name" value="DIPEPTIDE TRANSPORT SYSTEM PERMEASE PROTEIN DPPB-RELATED"/>
    <property type="match status" value="1"/>
</dbReference>
<dbReference type="OrthoDB" id="3171583at2"/>
<dbReference type="Pfam" id="PF19300">
    <property type="entry name" value="BPD_transp_1_N"/>
    <property type="match status" value="1"/>
</dbReference>
<comment type="subcellular location">
    <subcellularLocation>
        <location evidence="1 7">Cell membrane</location>
        <topology evidence="1 7">Multi-pass membrane protein</topology>
    </subcellularLocation>
</comment>
<dbReference type="CDD" id="cd06261">
    <property type="entry name" value="TM_PBP2"/>
    <property type="match status" value="1"/>
</dbReference>
<gene>
    <name evidence="9" type="ORF">A7J15_11660</name>
</gene>
<keyword evidence="4 7" id="KW-0812">Transmembrane</keyword>
<feature type="transmembrane region" description="Helical" evidence="7">
    <location>
        <begin position="102"/>
        <end position="123"/>
    </location>
</feature>
<evidence type="ECO:0000256" key="4">
    <source>
        <dbReference type="ARBA" id="ARBA00022692"/>
    </source>
</evidence>
<evidence type="ECO:0000256" key="6">
    <source>
        <dbReference type="ARBA" id="ARBA00023136"/>
    </source>
</evidence>
<dbReference type="Pfam" id="PF00528">
    <property type="entry name" value="BPD_transp_1"/>
    <property type="match status" value="1"/>
</dbReference>
<comment type="similarity">
    <text evidence="7">Belongs to the binding-protein-dependent transport system permease family.</text>
</comment>
<evidence type="ECO:0000256" key="3">
    <source>
        <dbReference type="ARBA" id="ARBA00022475"/>
    </source>
</evidence>